<dbReference type="EMBL" id="CAJNYV010002480">
    <property type="protein sequence ID" value="CAF3483232.1"/>
    <property type="molecule type" value="Genomic_DNA"/>
</dbReference>
<evidence type="ECO:0000313" key="4">
    <source>
        <dbReference type="Proteomes" id="UP000663865"/>
    </source>
</evidence>
<evidence type="ECO:0000313" key="2">
    <source>
        <dbReference type="EMBL" id="CAF3483232.1"/>
    </source>
</evidence>
<dbReference type="AlphaFoldDB" id="A0A818G3N6"/>
<accession>A0A818G3N6</accession>
<feature type="compositionally biased region" description="Low complexity" evidence="1">
    <location>
        <begin position="49"/>
        <end position="58"/>
    </location>
</feature>
<name>A0A818G3N6_9BILA</name>
<dbReference type="Proteomes" id="UP000663865">
    <property type="component" value="Unassembled WGS sequence"/>
</dbReference>
<reference evidence="2" key="1">
    <citation type="submission" date="2021-02" db="EMBL/GenBank/DDBJ databases">
        <authorList>
            <person name="Nowell W R."/>
        </authorList>
    </citation>
    <scope>NUCLEOTIDE SEQUENCE</scope>
</reference>
<evidence type="ECO:0000313" key="3">
    <source>
        <dbReference type="EMBL" id="CAF3560565.1"/>
    </source>
</evidence>
<dbReference type="EMBL" id="CAJNYT010003420">
    <property type="protein sequence ID" value="CAF3560565.1"/>
    <property type="molecule type" value="Genomic_DNA"/>
</dbReference>
<sequence>MQEEIESNDTFLLPIDSQDHFDLFVEITSTPKTKFIQPTASTPIKKACSSSSSHSNNNNKHHNMNNNTRTSIRPRLTLKRTYCKSAIFFRQLKRTFL</sequence>
<gene>
    <name evidence="3" type="ORF">GRG538_LOCUS20707</name>
    <name evidence="2" type="ORF">KIK155_LOCUS14644</name>
</gene>
<proteinExistence type="predicted"/>
<organism evidence="2 4">
    <name type="scientific">Rotaria socialis</name>
    <dbReference type="NCBI Taxonomy" id="392032"/>
    <lineage>
        <taxon>Eukaryota</taxon>
        <taxon>Metazoa</taxon>
        <taxon>Spiralia</taxon>
        <taxon>Gnathifera</taxon>
        <taxon>Rotifera</taxon>
        <taxon>Eurotatoria</taxon>
        <taxon>Bdelloidea</taxon>
        <taxon>Philodinida</taxon>
        <taxon>Philodinidae</taxon>
        <taxon>Rotaria</taxon>
    </lineage>
</organism>
<comment type="caution">
    <text evidence="2">The sequence shown here is derived from an EMBL/GenBank/DDBJ whole genome shotgun (WGS) entry which is preliminary data.</text>
</comment>
<feature type="region of interest" description="Disordered" evidence="1">
    <location>
        <begin position="45"/>
        <end position="73"/>
    </location>
</feature>
<dbReference type="Proteomes" id="UP000663872">
    <property type="component" value="Unassembled WGS sequence"/>
</dbReference>
<protein>
    <submittedName>
        <fullName evidence="2">Uncharacterized protein</fullName>
    </submittedName>
</protein>
<evidence type="ECO:0000256" key="1">
    <source>
        <dbReference type="SAM" id="MobiDB-lite"/>
    </source>
</evidence>